<sequence length="59" mass="7244">MLRTDAKHPLYHQPQSDISHNIPPFYTNYFHLFVIPIWRIIFHRIPKMHLYSLILHHVV</sequence>
<evidence type="ECO:0000256" key="1">
    <source>
        <dbReference type="SAM" id="Phobius"/>
    </source>
</evidence>
<accession>A0A069QTV4</accession>
<comment type="caution">
    <text evidence="2">The sequence shown here is derived from an EMBL/GenBank/DDBJ whole genome shotgun (WGS) entry which is preliminary data.</text>
</comment>
<evidence type="ECO:0000313" key="2">
    <source>
        <dbReference type="EMBL" id="KDR53291.1"/>
    </source>
</evidence>
<dbReference type="EMBL" id="JNGW01000022">
    <property type="protein sequence ID" value="KDR53291.1"/>
    <property type="molecule type" value="Genomic_DNA"/>
</dbReference>
<dbReference type="Proteomes" id="UP000027442">
    <property type="component" value="Unassembled WGS sequence"/>
</dbReference>
<name>A0A069QTV4_HOYLO</name>
<keyword evidence="1" id="KW-0472">Membrane</keyword>
<keyword evidence="1" id="KW-0812">Transmembrane</keyword>
<keyword evidence="1" id="KW-1133">Transmembrane helix</keyword>
<evidence type="ECO:0000313" key="3">
    <source>
        <dbReference type="Proteomes" id="UP000027442"/>
    </source>
</evidence>
<dbReference type="PATRIC" id="fig|1122985.7.peg.682"/>
<keyword evidence="3" id="KW-1185">Reference proteome</keyword>
<gene>
    <name evidence="2" type="ORF">HMPREF1991_00655</name>
</gene>
<reference evidence="2 3" key="1">
    <citation type="submission" date="2013-08" db="EMBL/GenBank/DDBJ databases">
        <authorList>
            <person name="Weinstock G."/>
            <person name="Sodergren E."/>
            <person name="Wylie T."/>
            <person name="Fulton L."/>
            <person name="Fulton R."/>
            <person name="Fronick C."/>
            <person name="O'Laughlin M."/>
            <person name="Godfrey J."/>
            <person name="Miner T."/>
            <person name="Herter B."/>
            <person name="Appelbaum E."/>
            <person name="Cordes M."/>
            <person name="Lek S."/>
            <person name="Wollam A."/>
            <person name="Pepin K.H."/>
            <person name="Palsikar V.B."/>
            <person name="Mitreva M."/>
            <person name="Wilson R.K."/>
        </authorList>
    </citation>
    <scope>NUCLEOTIDE SEQUENCE [LARGE SCALE GENOMIC DNA]</scope>
    <source>
        <strain evidence="2 3">ATCC 15930</strain>
    </source>
</reference>
<feature type="transmembrane region" description="Helical" evidence="1">
    <location>
        <begin position="25"/>
        <end position="42"/>
    </location>
</feature>
<dbReference type="HOGENOM" id="CLU_2956769_0_0_10"/>
<protein>
    <submittedName>
        <fullName evidence="2">Uncharacterized protein</fullName>
    </submittedName>
</protein>
<proteinExistence type="predicted"/>
<dbReference type="AlphaFoldDB" id="A0A069QTV4"/>
<organism evidence="2 3">
    <name type="scientific">Hoylesella loescheii DSM 19665 = JCM 12249 = ATCC 15930</name>
    <dbReference type="NCBI Taxonomy" id="1122985"/>
    <lineage>
        <taxon>Bacteria</taxon>
        <taxon>Pseudomonadati</taxon>
        <taxon>Bacteroidota</taxon>
        <taxon>Bacteroidia</taxon>
        <taxon>Bacteroidales</taxon>
        <taxon>Prevotellaceae</taxon>
        <taxon>Hoylesella</taxon>
    </lineage>
</organism>